<gene>
    <name evidence="2" type="ORF">ED312_14835</name>
</gene>
<proteinExistence type="predicted"/>
<evidence type="ECO:0000313" key="3">
    <source>
        <dbReference type="Proteomes" id="UP000267469"/>
    </source>
</evidence>
<dbReference type="GO" id="GO:0019867">
    <property type="term" value="C:outer membrane"/>
    <property type="evidence" value="ECO:0007669"/>
    <property type="project" value="InterPro"/>
</dbReference>
<reference evidence="2 3" key="1">
    <citation type="submission" date="2018-10" db="EMBL/GenBank/DDBJ databases">
        <title>Sinomicrobium pectinilyticum sp. nov., a pectinase-producing bacterium isolated from alkaline and saline soil, and emended description of the genus Sinomicrobium.</title>
        <authorList>
            <person name="Cheng B."/>
            <person name="Li C."/>
            <person name="Lai Q."/>
            <person name="Du M."/>
            <person name="Shao Z."/>
            <person name="Xu P."/>
            <person name="Yang C."/>
        </authorList>
    </citation>
    <scope>NUCLEOTIDE SEQUENCE [LARGE SCALE GENOMIC DNA]</scope>
    <source>
        <strain evidence="2 3">5DNS001</strain>
    </source>
</reference>
<protein>
    <submittedName>
        <fullName evidence="2">SusF/SusE family outer membrane protein</fullName>
    </submittedName>
</protein>
<keyword evidence="3" id="KW-1185">Reference proteome</keyword>
<feature type="domain" description="SusE outer membrane protein" evidence="1">
    <location>
        <begin position="23"/>
        <end position="128"/>
    </location>
</feature>
<comment type="caution">
    <text evidence="2">The sequence shown here is derived from an EMBL/GenBank/DDBJ whole genome shotgun (WGS) entry which is preliminary data.</text>
</comment>
<evidence type="ECO:0000259" key="1">
    <source>
        <dbReference type="Pfam" id="PF14292"/>
    </source>
</evidence>
<accession>A0A3N0E7C7</accession>
<evidence type="ECO:0000313" key="2">
    <source>
        <dbReference type="EMBL" id="RNL83751.1"/>
    </source>
</evidence>
<dbReference type="EMBL" id="RJTM01000102">
    <property type="protein sequence ID" value="RNL83751.1"/>
    <property type="molecule type" value="Genomic_DNA"/>
</dbReference>
<dbReference type="OrthoDB" id="975117at2"/>
<dbReference type="InterPro" id="IPR025970">
    <property type="entry name" value="SusE"/>
</dbReference>
<dbReference type="RefSeq" id="WP_123216800.1">
    <property type="nucleotide sequence ID" value="NZ_RJTM01000102.1"/>
</dbReference>
<organism evidence="2 3">
    <name type="scientific">Sinomicrobium pectinilyticum</name>
    <dbReference type="NCBI Taxonomy" id="1084421"/>
    <lineage>
        <taxon>Bacteria</taxon>
        <taxon>Pseudomonadati</taxon>
        <taxon>Bacteroidota</taxon>
        <taxon>Flavobacteriia</taxon>
        <taxon>Flavobacteriales</taxon>
        <taxon>Flavobacteriaceae</taxon>
        <taxon>Sinomicrobium</taxon>
    </lineage>
</organism>
<dbReference type="Proteomes" id="UP000267469">
    <property type="component" value="Unassembled WGS sequence"/>
</dbReference>
<dbReference type="GO" id="GO:2001070">
    <property type="term" value="F:starch binding"/>
    <property type="evidence" value="ECO:0007669"/>
    <property type="project" value="InterPro"/>
</dbReference>
<dbReference type="CDD" id="cd12967">
    <property type="entry name" value="CBM_SusE-F_like_u1"/>
    <property type="match status" value="1"/>
</dbReference>
<dbReference type="CDD" id="cd12956">
    <property type="entry name" value="CBM_SusE-F_like"/>
    <property type="match status" value="1"/>
</dbReference>
<sequence length="354" mass="37972">MKTAKILAGLIFSGGLFWSCSDDDNNPVMIPSDEPVITAPTSGTGYILTEDNASEQADRFVWNKAGFNVPTQINYSLQADISGNDFQSPAILGETTATQLSVSTEHLNNSALTLGLPSGEASEMEIRVVASVSDNTEKLISETILVSVTPYGSGNTGPSYLWVPGGYQSAGNYGGDWSPAEAPQLRSLPSSDTEFEGYIYFADTSEYKFTAAPEWGNGEYGDGGSGTLLLNDGPNLSAPAGYYLLHVDTEKLTYSLLDTNWGIIGDAIPGTGWDSDLDMTYDVTGKTWTITLDLQPGEFKFRANDSWELDYGDDEGDGILEKEGTNMKIDAGGSYTIVLNLSNPGEYTYTVTAK</sequence>
<dbReference type="AlphaFoldDB" id="A0A3N0E7C7"/>
<dbReference type="Gene3D" id="2.60.40.3620">
    <property type="match status" value="2"/>
</dbReference>
<dbReference type="Pfam" id="PF14292">
    <property type="entry name" value="SusE"/>
    <property type="match status" value="1"/>
</dbReference>
<name>A0A3N0E7C7_SINP1</name>